<dbReference type="InterPro" id="IPR052746">
    <property type="entry name" value="MlaB_ABC_Transporter"/>
</dbReference>
<dbReference type="RefSeq" id="WP_194695686.1">
    <property type="nucleotide sequence ID" value="NZ_JADKPO010000007.1"/>
</dbReference>
<dbReference type="CDD" id="cd07043">
    <property type="entry name" value="STAS_anti-anti-sigma_factors"/>
    <property type="match status" value="1"/>
</dbReference>
<keyword evidence="3" id="KW-1185">Reference proteome</keyword>
<evidence type="ECO:0000313" key="2">
    <source>
        <dbReference type="EMBL" id="MBF4767540.1"/>
    </source>
</evidence>
<accession>A0A930VMN3</accession>
<sequence>MLIENVGSTLVLSGDFDARSTWEVRNALRERLSGSEMDVVVDLTDVTSIDVTATRVLAYASREASLAGNHVTLRGCGPAVRRMLHLSRLMRFVDVERAAASA</sequence>
<evidence type="ECO:0000259" key="1">
    <source>
        <dbReference type="PROSITE" id="PS50801"/>
    </source>
</evidence>
<name>A0A930VMN3_9ACTN</name>
<dbReference type="InterPro" id="IPR058548">
    <property type="entry name" value="MlaB-like_STAS"/>
</dbReference>
<dbReference type="Pfam" id="PF13466">
    <property type="entry name" value="STAS_2"/>
    <property type="match status" value="1"/>
</dbReference>
<dbReference type="InterPro" id="IPR002645">
    <property type="entry name" value="STAS_dom"/>
</dbReference>
<reference evidence="2" key="1">
    <citation type="submission" date="2020-11" db="EMBL/GenBank/DDBJ databases">
        <title>Nocardioides cynanchi sp. nov., isolated from soil of rhizosphere of Cynanchum wilfordii.</title>
        <authorList>
            <person name="Lee J.-S."/>
            <person name="Suh M.K."/>
            <person name="Kim J.-S."/>
        </authorList>
    </citation>
    <scope>NUCLEOTIDE SEQUENCE</scope>
    <source>
        <strain evidence="2">KCTC 19276</strain>
    </source>
</reference>
<dbReference type="Gene3D" id="3.30.750.24">
    <property type="entry name" value="STAS domain"/>
    <property type="match status" value="1"/>
</dbReference>
<dbReference type="PANTHER" id="PTHR35849:SF2">
    <property type="entry name" value="BLR2341 PROTEIN"/>
    <property type="match status" value="1"/>
</dbReference>
<gene>
    <name evidence="2" type="ORF">ISU10_07145</name>
</gene>
<dbReference type="EMBL" id="JADKPO010000007">
    <property type="protein sequence ID" value="MBF4767540.1"/>
    <property type="molecule type" value="Genomic_DNA"/>
</dbReference>
<dbReference type="PROSITE" id="PS50801">
    <property type="entry name" value="STAS"/>
    <property type="match status" value="1"/>
</dbReference>
<dbReference type="PANTHER" id="PTHR35849">
    <property type="entry name" value="BLR2341 PROTEIN"/>
    <property type="match status" value="1"/>
</dbReference>
<organism evidence="2 3">
    <name type="scientific">Nocardioides agariphilus</name>
    <dbReference type="NCBI Taxonomy" id="433664"/>
    <lineage>
        <taxon>Bacteria</taxon>
        <taxon>Bacillati</taxon>
        <taxon>Actinomycetota</taxon>
        <taxon>Actinomycetes</taxon>
        <taxon>Propionibacteriales</taxon>
        <taxon>Nocardioidaceae</taxon>
        <taxon>Nocardioides</taxon>
    </lineage>
</organism>
<dbReference type="AlphaFoldDB" id="A0A930VMN3"/>
<dbReference type="InterPro" id="IPR036513">
    <property type="entry name" value="STAS_dom_sf"/>
</dbReference>
<comment type="caution">
    <text evidence="2">The sequence shown here is derived from an EMBL/GenBank/DDBJ whole genome shotgun (WGS) entry which is preliminary data.</text>
</comment>
<dbReference type="Proteomes" id="UP000660668">
    <property type="component" value="Unassembled WGS sequence"/>
</dbReference>
<protein>
    <submittedName>
        <fullName evidence="2">STAS domain-containing protein</fullName>
    </submittedName>
</protein>
<evidence type="ECO:0000313" key="3">
    <source>
        <dbReference type="Proteomes" id="UP000660668"/>
    </source>
</evidence>
<proteinExistence type="predicted"/>
<feature type="domain" description="STAS" evidence="1">
    <location>
        <begin position="10"/>
        <end position="102"/>
    </location>
</feature>
<dbReference type="SUPFAM" id="SSF52091">
    <property type="entry name" value="SpoIIaa-like"/>
    <property type="match status" value="1"/>
</dbReference>